<keyword evidence="4" id="KW-1185">Reference proteome</keyword>
<sequence>MDAAPASSRRREWGEWRGTAAPPDVPLELRLLDQILLHLFFLASVAVLLLLLLVRATLPAALALLAERLQRRLAMERRQRRSSADRLQWRLAVERRQWHSPAAVACRLRNAGFRGPTPSFPLRNLHELASINPKVSTAGETASSLRSPPLAPSASSGASLTCSTAAAFSTPPSPLRRYLGGFGVRCAIAAATRMRTAALPPPARRRPPDLLLSPPPAASSP</sequence>
<keyword evidence="2" id="KW-1133">Transmembrane helix</keyword>
<dbReference type="HOGENOM" id="CLU_1252362_0_0_1"/>
<feature type="transmembrane region" description="Helical" evidence="2">
    <location>
        <begin position="35"/>
        <end position="65"/>
    </location>
</feature>
<organism evidence="3">
    <name type="scientific">Oryza meridionalis</name>
    <dbReference type="NCBI Taxonomy" id="40149"/>
    <lineage>
        <taxon>Eukaryota</taxon>
        <taxon>Viridiplantae</taxon>
        <taxon>Streptophyta</taxon>
        <taxon>Embryophyta</taxon>
        <taxon>Tracheophyta</taxon>
        <taxon>Spermatophyta</taxon>
        <taxon>Magnoliopsida</taxon>
        <taxon>Liliopsida</taxon>
        <taxon>Poales</taxon>
        <taxon>Poaceae</taxon>
        <taxon>BOP clade</taxon>
        <taxon>Oryzoideae</taxon>
        <taxon>Oryzeae</taxon>
        <taxon>Oryzinae</taxon>
        <taxon>Oryza</taxon>
    </lineage>
</organism>
<evidence type="ECO:0000256" key="1">
    <source>
        <dbReference type="SAM" id="MobiDB-lite"/>
    </source>
</evidence>
<feature type="region of interest" description="Disordered" evidence="1">
    <location>
        <begin position="198"/>
        <end position="221"/>
    </location>
</feature>
<keyword evidence="2" id="KW-0472">Membrane</keyword>
<evidence type="ECO:0000313" key="3">
    <source>
        <dbReference type="EnsemblPlants" id="OMERI02G02150.1"/>
    </source>
</evidence>
<dbReference type="Proteomes" id="UP000008021">
    <property type="component" value="Chromosome 2"/>
</dbReference>
<dbReference type="AlphaFoldDB" id="A0A0E0CEL0"/>
<reference evidence="3" key="2">
    <citation type="submission" date="2018-05" db="EMBL/GenBank/DDBJ databases">
        <title>OmerRS3 (Oryza meridionalis Reference Sequence Version 3).</title>
        <authorList>
            <person name="Zhang J."/>
            <person name="Kudrna D."/>
            <person name="Lee S."/>
            <person name="Talag J."/>
            <person name="Welchert J."/>
            <person name="Wing R.A."/>
        </authorList>
    </citation>
    <scope>NUCLEOTIDE SEQUENCE [LARGE SCALE GENOMIC DNA]</scope>
    <source>
        <strain evidence="3">cv. OR44</strain>
    </source>
</reference>
<name>A0A0E0CEL0_9ORYZ</name>
<protein>
    <submittedName>
        <fullName evidence="3">Uncharacterized protein</fullName>
    </submittedName>
</protein>
<dbReference type="Gramene" id="OMERI02G02150.1">
    <property type="protein sequence ID" value="OMERI02G02150.1"/>
    <property type="gene ID" value="OMERI02G02150"/>
</dbReference>
<keyword evidence="2" id="KW-0812">Transmembrane</keyword>
<accession>A0A0E0CEL0</accession>
<dbReference type="EnsemblPlants" id="OMERI02G02150.1">
    <property type="protein sequence ID" value="OMERI02G02150.1"/>
    <property type="gene ID" value="OMERI02G02150"/>
</dbReference>
<dbReference type="STRING" id="40149.A0A0E0CEL0"/>
<evidence type="ECO:0000313" key="4">
    <source>
        <dbReference type="Proteomes" id="UP000008021"/>
    </source>
</evidence>
<proteinExistence type="predicted"/>
<reference evidence="3" key="1">
    <citation type="submission" date="2015-04" db="UniProtKB">
        <authorList>
            <consortium name="EnsemblPlants"/>
        </authorList>
    </citation>
    <scope>IDENTIFICATION</scope>
</reference>
<evidence type="ECO:0000256" key="2">
    <source>
        <dbReference type="SAM" id="Phobius"/>
    </source>
</evidence>